<dbReference type="EMBL" id="CP004372">
    <property type="protein sequence ID" value="AHM02882.1"/>
    <property type="molecule type" value="Genomic_DNA"/>
</dbReference>
<evidence type="ECO:0000256" key="2">
    <source>
        <dbReference type="ARBA" id="ARBA00023125"/>
    </source>
</evidence>
<dbReference type="HOGENOM" id="CLU_871201_0_0_5"/>
<dbReference type="PANTHER" id="PTHR46796">
    <property type="entry name" value="HTH-TYPE TRANSCRIPTIONAL ACTIVATOR RHAS-RELATED"/>
    <property type="match status" value="1"/>
</dbReference>
<dbReference type="Gene3D" id="1.10.10.60">
    <property type="entry name" value="Homeodomain-like"/>
    <property type="match status" value="1"/>
</dbReference>
<evidence type="ECO:0000256" key="1">
    <source>
        <dbReference type="ARBA" id="ARBA00023015"/>
    </source>
</evidence>
<organism evidence="5 6">
    <name type="scientific">Roseicyclus elongatus DSM 19469</name>
    <dbReference type="NCBI Taxonomy" id="1294273"/>
    <lineage>
        <taxon>Bacteria</taxon>
        <taxon>Pseudomonadati</taxon>
        <taxon>Pseudomonadota</taxon>
        <taxon>Alphaproteobacteria</taxon>
        <taxon>Rhodobacterales</taxon>
        <taxon>Roseobacteraceae</taxon>
        <taxon>Roseicyclus</taxon>
    </lineage>
</organism>
<evidence type="ECO:0000256" key="3">
    <source>
        <dbReference type="ARBA" id="ARBA00023163"/>
    </source>
</evidence>
<keyword evidence="3" id="KW-0804">Transcription</keyword>
<proteinExistence type="predicted"/>
<dbReference type="STRING" id="1294273.roselon_00437"/>
<keyword evidence="1" id="KW-0805">Transcription regulation</keyword>
<name>W8RYG5_9RHOB</name>
<dbReference type="RefSeq" id="WP_025310787.1">
    <property type="nucleotide sequence ID" value="NZ_CP004372.1"/>
</dbReference>
<keyword evidence="2" id="KW-0238">DNA-binding</keyword>
<dbReference type="SMART" id="SM00342">
    <property type="entry name" value="HTH_ARAC"/>
    <property type="match status" value="1"/>
</dbReference>
<keyword evidence="6" id="KW-1185">Reference proteome</keyword>
<dbReference type="InterPro" id="IPR009057">
    <property type="entry name" value="Homeodomain-like_sf"/>
</dbReference>
<evidence type="ECO:0000259" key="4">
    <source>
        <dbReference type="PROSITE" id="PS01124"/>
    </source>
</evidence>
<dbReference type="PROSITE" id="PS00041">
    <property type="entry name" value="HTH_ARAC_FAMILY_1"/>
    <property type="match status" value="1"/>
</dbReference>
<dbReference type="eggNOG" id="COG2207">
    <property type="taxonomic scope" value="Bacteria"/>
</dbReference>
<sequence length="319" mass="35534">MGAFRLSAYYAADQSRLSRRQFTGKTALDLHDPENGRAIVAIGDIGLMSLAYVRSTGHDVIVSELQRPNLLVVVSGALTTANENTRFESADRPWLLTGRGTRETTVVPTTQDAYEAYVLSMPPQFLGHRLARVEARGGMIWGDAARAADGHLAQLTLALATQLTLSRDLAVDRRLADAWTTVLVEHLNGCLDTCLGVELPRMPDHVHELALRHVRAAEELIYDRPDEIGSIRDIARHVDVSERTLQTAFRKVRGVTPKQVLAQARLHRARRALLDRDGPRTVSEVCRLCGIEHHGRFSKQYKEAFGENPVATLNARRRR</sequence>
<reference evidence="5 6" key="1">
    <citation type="submission" date="2013-03" db="EMBL/GenBank/DDBJ databases">
        <authorList>
            <person name="Fiebig A."/>
            <person name="Goeker M."/>
            <person name="Klenk H.-P.P."/>
        </authorList>
    </citation>
    <scope>NUCLEOTIDE SEQUENCE [LARGE SCALE GENOMIC DNA]</scope>
    <source>
        <strain evidence="6">DSM 19469</strain>
    </source>
</reference>
<dbReference type="InterPro" id="IPR050204">
    <property type="entry name" value="AraC_XylS_family_regulators"/>
</dbReference>
<dbReference type="InterPro" id="IPR018060">
    <property type="entry name" value="HTH_AraC"/>
</dbReference>
<protein>
    <submittedName>
        <fullName evidence="5">Putative AraC-family transcriptional regulator</fullName>
    </submittedName>
</protein>
<gene>
    <name evidence="5" type="ORF">roselon_00437</name>
</gene>
<accession>W8RYG5</accession>
<dbReference type="PROSITE" id="PS01124">
    <property type="entry name" value="HTH_ARAC_FAMILY_2"/>
    <property type="match status" value="1"/>
</dbReference>
<feature type="domain" description="HTH araC/xylS-type" evidence="4">
    <location>
        <begin position="215"/>
        <end position="315"/>
    </location>
</feature>
<dbReference type="Pfam" id="PF12833">
    <property type="entry name" value="HTH_18"/>
    <property type="match status" value="1"/>
</dbReference>
<dbReference type="GO" id="GO:0003700">
    <property type="term" value="F:DNA-binding transcription factor activity"/>
    <property type="evidence" value="ECO:0007669"/>
    <property type="project" value="InterPro"/>
</dbReference>
<evidence type="ECO:0000313" key="6">
    <source>
        <dbReference type="Proteomes" id="UP000019593"/>
    </source>
</evidence>
<dbReference type="KEGG" id="red:roselon_00437"/>
<dbReference type="Proteomes" id="UP000019593">
    <property type="component" value="Chromosome"/>
</dbReference>
<evidence type="ECO:0000313" key="5">
    <source>
        <dbReference type="EMBL" id="AHM02882.1"/>
    </source>
</evidence>
<dbReference type="AlphaFoldDB" id="W8RYG5"/>
<dbReference type="InterPro" id="IPR018062">
    <property type="entry name" value="HTH_AraC-typ_CS"/>
</dbReference>
<dbReference type="GO" id="GO:0043565">
    <property type="term" value="F:sequence-specific DNA binding"/>
    <property type="evidence" value="ECO:0007669"/>
    <property type="project" value="InterPro"/>
</dbReference>
<dbReference type="SUPFAM" id="SSF46689">
    <property type="entry name" value="Homeodomain-like"/>
    <property type="match status" value="1"/>
</dbReference>
<dbReference type="PANTHER" id="PTHR46796:SF12">
    <property type="entry name" value="HTH-TYPE DNA-BINDING TRANSCRIPTIONAL ACTIVATOR EUTR"/>
    <property type="match status" value="1"/>
</dbReference>